<evidence type="ECO:0000313" key="1">
    <source>
        <dbReference type="EMBL" id="KAJ0169775.1"/>
    </source>
</evidence>
<dbReference type="EMBL" id="CM034415">
    <property type="protein sequence ID" value="KAJ0169775.1"/>
    <property type="molecule type" value="Genomic_DNA"/>
</dbReference>
<organism evidence="1 2">
    <name type="scientific">Dendrolimus kikuchii</name>
    <dbReference type="NCBI Taxonomy" id="765133"/>
    <lineage>
        <taxon>Eukaryota</taxon>
        <taxon>Metazoa</taxon>
        <taxon>Ecdysozoa</taxon>
        <taxon>Arthropoda</taxon>
        <taxon>Hexapoda</taxon>
        <taxon>Insecta</taxon>
        <taxon>Pterygota</taxon>
        <taxon>Neoptera</taxon>
        <taxon>Endopterygota</taxon>
        <taxon>Lepidoptera</taxon>
        <taxon>Glossata</taxon>
        <taxon>Ditrysia</taxon>
        <taxon>Bombycoidea</taxon>
        <taxon>Lasiocampidae</taxon>
        <taxon>Dendrolimus</taxon>
    </lineage>
</organism>
<comment type="caution">
    <text evidence="1">The sequence shown here is derived from an EMBL/GenBank/DDBJ whole genome shotgun (WGS) entry which is preliminary data.</text>
</comment>
<proteinExistence type="predicted"/>
<dbReference type="Proteomes" id="UP000824533">
    <property type="component" value="Linkage Group LG29"/>
</dbReference>
<accession>A0ACC1CDP7</accession>
<evidence type="ECO:0000313" key="2">
    <source>
        <dbReference type="Proteomes" id="UP000824533"/>
    </source>
</evidence>
<keyword evidence="2" id="KW-1185">Reference proteome</keyword>
<gene>
    <name evidence="1" type="ORF">K1T71_014381</name>
</gene>
<sequence length="1497" mass="168395">MFYFAFTDLFGSVKSKTPIFSSHIPAFGASNPCMTPVSEAKATTEATTFPYLFGSDKSKASMFGASKPAFGASVPCMTPLSEAKSTTEATTSPSPPPAPCSGPKQPPPLTFLNVHCRGIKVSKDGSTVTRFNAECGTVYSARPVHVYERICLRFLEVTDTSSRITAGFTNCDPSTSITSSTPKWSLSLEADFCTKGTIFCYYVDVSGVVHFEINGKYRGVLLDGVDTSNHLWMRLYINKFGTEVELLDPRNQANGETIDSHLEAQGMISEMNVDDLPTPFRSVPLPLHKIKGTNVQTNEFGEAARLDSEIKHGYVFIAHLLKLSYTIHIQILQTETAYSGSLAIGITTCNPDNLNPSDLPEDPRLLLRRPEYCVVSSDVASGMKRGDYLEVTLMTSGEVQVGRNGSPKETIMHVINSLPLWMFVNIYGATQKIRVIHPLDSLAPHNIPYECTLKRPPPLTFHNDPDMKDIRVSKDGFKVISLDKKCGSVYSARPVNINEKVYLRFLEVNSFDPNIMAGFMNRDPMSLATNFTWESVEIWNTHLKAKFYTKSTVLSYSVDLAGVVSFYNDGKFGGLLFKGVDTCNPFWMSLNISKTETVVQFVEPQNFGQERRIKTRRSSRYMRSSMNTLAVDNYPTPFCSETLPLHKTKSSNIQTNEFGEAARCGSEINYGYAFTDQPIQISNTIYIQILQTEKDCSKSLAIGVTSCNPEYLTPSDLREDPKLLSQQPEDWEVIRDVANDMKRGEYLEVTLRANGDFEVGRNGSRPLTHMFVNNIQPLWLFVNIYGATQKIRLLSRLNPFVFERPPRLKFLEQKHDEGIRIHEDGFTVVKLFCSKFGRAYSARPVGVNEKICLRFLELYRNPRIFIGFITRHKRDLRLFAQSMEWCKMLEPEICTIGATFSYYFDTAGVVHFEINDEYMGNWFRRVDPKESLWACLDIKSLGIVMRFVNPCNLVYNQSIEYSPIPIPSNLTPVNLHRTKGRNIKVNDNGEAERLDFNYGYVFTAEPMELEQPIFIQILETETAYTRNLAIGLTSRDPATLDPDGLPGDSNLLYGHPDYFVVHNNKTMRDIKRSDELVLTVTLNGEVQLRRNDEPFRTLQQIDHSVPLWAFVNVYRATRKVRLLTSRLPAGNSPPQPSVSGVSPTRTTVPSLVASENTEPLSIDSKRPDPSTSIAQDVVKVDQVGAECIVCNEESVNIVKFNNGRTIPAFGLGTWKSKPGEVTQAVKDAIDIGYRHIDCAFVYGNEKEVGEAITAKIKEGVVKRQVICLSDLFLTSKLWNTFHRPDLVREALQKSLSNLNVEYLDLYLIHWPQAYKEDGEIFPTDSSGKIAFSDVDYVDTWKALELLVGEGLVRSIGVSNFNSKQLSRILEVATIKPVTNQVSYDGRTINYYNLRSPDRPWAKPGEPLLMEDPKLKAIADRLGKTVAQILIRYQLDRGNVVIPKSVTKSRIASNFDVFDFKLSKEDVDLIDSFDCNGRFVPMTASLGHKDHPFENDEF</sequence>
<name>A0ACC1CDP7_9NEOP</name>
<reference evidence="1 2" key="1">
    <citation type="journal article" date="2021" name="Front. Genet.">
        <title>Chromosome-Level Genome Assembly Reveals Significant Gene Expansion in the Toll and IMD Signaling Pathways of Dendrolimus kikuchii.</title>
        <authorList>
            <person name="Zhou J."/>
            <person name="Wu P."/>
            <person name="Xiong Z."/>
            <person name="Liu N."/>
            <person name="Zhao N."/>
            <person name="Ji M."/>
            <person name="Qiu Y."/>
            <person name="Yang B."/>
        </authorList>
    </citation>
    <scope>NUCLEOTIDE SEQUENCE [LARGE SCALE GENOMIC DNA]</scope>
    <source>
        <strain evidence="1">Ann1</strain>
    </source>
</reference>
<protein>
    <submittedName>
        <fullName evidence="1">Uncharacterized protein</fullName>
    </submittedName>
</protein>